<feature type="compositionally biased region" description="Basic and acidic residues" evidence="1">
    <location>
        <begin position="135"/>
        <end position="144"/>
    </location>
</feature>
<feature type="compositionally biased region" description="Low complexity" evidence="1">
    <location>
        <begin position="87"/>
        <end position="118"/>
    </location>
</feature>
<dbReference type="AlphaFoldDB" id="A0A8B8PGK1"/>
<evidence type="ECO:0000256" key="1">
    <source>
        <dbReference type="SAM" id="MobiDB-lite"/>
    </source>
</evidence>
<accession>A0A8B8PGK1</accession>
<reference evidence="3" key="1">
    <citation type="submission" date="2025-08" db="UniProtKB">
        <authorList>
            <consortium name="RefSeq"/>
        </authorList>
    </citation>
    <scope>IDENTIFICATION</scope>
    <source>
        <tissue evidence="3">Leaf</tissue>
    </source>
</reference>
<dbReference type="KEGG" id="rarg:115743233"/>
<protein>
    <submittedName>
        <fullName evidence="3">Uncharacterized protein LOC115743233</fullName>
    </submittedName>
</protein>
<keyword evidence="2" id="KW-1185">Reference proteome</keyword>
<feature type="region of interest" description="Disordered" evidence="1">
    <location>
        <begin position="87"/>
        <end position="184"/>
    </location>
</feature>
<evidence type="ECO:0000313" key="2">
    <source>
        <dbReference type="Proteomes" id="UP000827889"/>
    </source>
</evidence>
<feature type="region of interest" description="Disordered" evidence="1">
    <location>
        <begin position="28"/>
        <end position="47"/>
    </location>
</feature>
<dbReference type="PANTHER" id="PTHR34190">
    <property type="entry name" value="EXPRESSED PROTEIN"/>
    <property type="match status" value="1"/>
</dbReference>
<proteinExistence type="predicted"/>
<feature type="compositionally biased region" description="Low complexity" evidence="1">
    <location>
        <begin position="164"/>
        <end position="176"/>
    </location>
</feature>
<organism evidence="2 3">
    <name type="scientific">Rhodamnia argentea</name>
    <dbReference type="NCBI Taxonomy" id="178133"/>
    <lineage>
        <taxon>Eukaryota</taxon>
        <taxon>Viridiplantae</taxon>
        <taxon>Streptophyta</taxon>
        <taxon>Embryophyta</taxon>
        <taxon>Tracheophyta</taxon>
        <taxon>Spermatophyta</taxon>
        <taxon>Magnoliopsida</taxon>
        <taxon>eudicotyledons</taxon>
        <taxon>Gunneridae</taxon>
        <taxon>Pentapetalae</taxon>
        <taxon>rosids</taxon>
        <taxon>malvids</taxon>
        <taxon>Myrtales</taxon>
        <taxon>Myrtaceae</taxon>
        <taxon>Myrtoideae</taxon>
        <taxon>Myrteae</taxon>
        <taxon>Australasian group</taxon>
        <taxon>Rhodamnia</taxon>
    </lineage>
</organism>
<dbReference type="Proteomes" id="UP000827889">
    <property type="component" value="Chromosome 3"/>
</dbReference>
<gene>
    <name evidence="3" type="primary">LOC115743233</name>
</gene>
<dbReference type="PANTHER" id="PTHR34190:SF3">
    <property type="entry name" value="MICROSPORE-SPECIFIC PROMOTER 2"/>
    <property type="match status" value="1"/>
</dbReference>
<dbReference type="GeneID" id="115743233"/>
<feature type="compositionally biased region" description="Basic residues" evidence="1">
    <location>
        <begin position="150"/>
        <end position="163"/>
    </location>
</feature>
<dbReference type="RefSeq" id="XP_030533824.1">
    <property type="nucleotide sequence ID" value="XM_030677964.2"/>
</dbReference>
<sequence>MESARPPQSCMPLVSRLDHLDFIMKRLESKQDSAKQGSKRSTVRGEARELPPMDLAVRDGYFKGSLVDRVATLEQRLLQLCLEMDSSSCSRTSGGKSSSQESKRGVSGSSSSTFFGISNRKTETNPPQLHQNVSEIHEEGKSDKVQQQQKIKRSSPGKLKLGKSKTASNNKKTTSKLVGRKDKPRSWPLLNLLGC</sequence>
<feature type="compositionally biased region" description="Polar residues" evidence="1">
    <location>
        <begin position="124"/>
        <end position="134"/>
    </location>
</feature>
<dbReference type="OrthoDB" id="1225832at2759"/>
<evidence type="ECO:0000313" key="3">
    <source>
        <dbReference type="RefSeq" id="XP_030533824.1"/>
    </source>
</evidence>
<name>A0A8B8PGK1_9MYRT</name>